<evidence type="ECO:0000313" key="3">
    <source>
        <dbReference type="Proteomes" id="UP000183339"/>
    </source>
</evidence>
<feature type="region of interest" description="Disordered" evidence="1">
    <location>
        <begin position="1"/>
        <end position="118"/>
    </location>
</feature>
<dbReference type="AlphaFoldDB" id="A0A1I0CUA1"/>
<evidence type="ECO:0000313" key="2">
    <source>
        <dbReference type="EMBL" id="SET23284.1"/>
    </source>
</evidence>
<name>A0A1I0CUA1_9PROT</name>
<feature type="compositionally biased region" description="Basic and acidic residues" evidence="1">
    <location>
        <begin position="33"/>
        <end position="52"/>
    </location>
</feature>
<accession>A0A1I0CUA1</accession>
<reference evidence="2 3" key="1">
    <citation type="submission" date="2016-10" db="EMBL/GenBank/DDBJ databases">
        <authorList>
            <person name="de Groot N.N."/>
        </authorList>
    </citation>
    <scope>NUCLEOTIDE SEQUENCE [LARGE SCALE GENOMIC DNA]</scope>
    <source>
        <strain evidence="2 3">Nl7</strain>
    </source>
</reference>
<dbReference type="OrthoDB" id="8564817at2"/>
<organism evidence="2 3">
    <name type="scientific">Nitrosospira multiformis</name>
    <dbReference type="NCBI Taxonomy" id="1231"/>
    <lineage>
        <taxon>Bacteria</taxon>
        <taxon>Pseudomonadati</taxon>
        <taxon>Pseudomonadota</taxon>
        <taxon>Betaproteobacteria</taxon>
        <taxon>Nitrosomonadales</taxon>
        <taxon>Nitrosomonadaceae</taxon>
        <taxon>Nitrosospira</taxon>
    </lineage>
</organism>
<gene>
    <name evidence="2" type="ORF">SAMN05216412_10495</name>
</gene>
<feature type="compositionally biased region" description="Basic and acidic residues" evidence="1">
    <location>
        <begin position="11"/>
        <end position="26"/>
    </location>
</feature>
<evidence type="ECO:0000256" key="1">
    <source>
        <dbReference type="SAM" id="MobiDB-lite"/>
    </source>
</evidence>
<proteinExistence type="predicted"/>
<dbReference type="EMBL" id="FOHI01000004">
    <property type="protein sequence ID" value="SET23284.1"/>
    <property type="molecule type" value="Genomic_DNA"/>
</dbReference>
<dbReference type="RefSeq" id="WP_143121427.1">
    <property type="nucleotide sequence ID" value="NZ_FOHI01000004.1"/>
</dbReference>
<feature type="compositionally biased region" description="Basic and acidic residues" evidence="1">
    <location>
        <begin position="64"/>
        <end position="88"/>
    </location>
</feature>
<protein>
    <submittedName>
        <fullName evidence="2">Uncharacterized protein</fullName>
    </submittedName>
</protein>
<dbReference type="Proteomes" id="UP000183339">
    <property type="component" value="Unassembled WGS sequence"/>
</dbReference>
<sequence>MMTTENKPPSKRMEREENGVLTERVDLPNSKPRAKDKEEPQTLLPHERDETTRPTGTSHPGNAHSREVIEQAHEDTKQGLKDTDRRGIPSDIVDSDIPAADDIPGVSRDRNVKKHEKP</sequence>